<keyword evidence="14" id="KW-0768">Sushi</keyword>
<evidence type="ECO:0000256" key="15">
    <source>
        <dbReference type="SAM" id="MobiDB-lite"/>
    </source>
</evidence>
<keyword evidence="10" id="KW-1015">Disulfide bond</keyword>
<evidence type="ECO:0000256" key="12">
    <source>
        <dbReference type="ARBA" id="ARBA00023180"/>
    </source>
</evidence>
<feature type="domain" description="Sushi" evidence="16">
    <location>
        <begin position="409"/>
        <end position="474"/>
    </location>
</feature>
<protein>
    <recommendedName>
        <fullName evidence="3">Interleukin-2 receptor subunit alpha</fullName>
    </recommendedName>
</protein>
<sequence>METKVSYKYAPNPTLELLRQTERTINDSLEWIISLKKFSAEQPPAAGSQYCSSPPGVENGAVTLGSRGILGYPVGTFAYYQCDSAFKSKDNVELYRSCEFNGERAVWSDASSECVLAPAGVKEKRFGTARISVGADQVKSPTDAEAAKVEGDQRKPSLEFPYNEVVEMKPTAVVYSPFEDEDEDEDDDDDVEIPSRDIDHHVGPYSLRFKNVVPPWLPAPRPSSATQQLILQMNGASYAVDIDSGTGTQIVAPGERRGPQIRFRPVYAQDSDKGDHDDDASEDSSSSRLRVGEAPSTGYALYPAVPFAEHQVTAFARFREPSRVQSDIRDNGPTWNIPTGPHYAPSAPNERTRKLRIQLRPNVYLPPGETPPQYLPQSAPQNLQGFGLDYPGWSPFRPKPDPVLSRYAYGCGPAPVIPFTRMSRPPQTRYSIGSVIKYFCASGKTEVSNTPMQTMCVYDDGQARWTSVEGRCTDDFDVEFPEDAERDAHENKKLQGWRMSREQRPGYVMVEKEISVPPFPDAETYNPPTRVSFAEPAPGVLDAKPSRIASLPWPLNLLASDESKKAEESRQLSDANPEEDRVVVSKTIFLQPPPFPNPPWRYSRPAGPLNTKQRMCAFLDDPPPPPKSCRKPPSLAEIALKTLFKDPGVVPPRDVIDFDSVANNEGNIGGKCVGAPPLVNHARLSTPPKPVYPFGAQAEYICEPGFAYENGVAVRTSCYVPIGSREGVWNPVMEEADFPFPRNHYGGVKNPEQIERPAIVPQHNGIRRVNENLISNWKDDVESTEQQQQQNDQRNCVGDECIGEPGPDELESSGVQSFNYEVPQGMVKNGKVALNIFHGNDRRNFAGEGVIRSMGDTGFPFNEMYKQQQKGQNTPSHDKPRTNSGSRAFALSERLMRGGIRGNREEPVTEPAYITGLVFGITSAAILAIALCKCISSCRSMRMVDFSLAQFGTFQHSALLVWLTGKKETPGKFIKRCVIYISGYPVSVDSVRTMSALMKVVPDRQRPWMEWTVVYHQLVDGRKANSSFLSTVMVAKVFRNFYSTQSFLQPFKISDFHKIFLFDGTNSRLGIFLAKTTLTKSSHNLELMQV</sequence>
<dbReference type="GO" id="GO:0004911">
    <property type="term" value="F:interleukin-2 receptor activity"/>
    <property type="evidence" value="ECO:0007669"/>
    <property type="project" value="InterPro"/>
</dbReference>
<dbReference type="GO" id="GO:0016020">
    <property type="term" value="C:membrane"/>
    <property type="evidence" value="ECO:0007669"/>
    <property type="project" value="UniProtKB-SubCell"/>
</dbReference>
<reference evidence="17" key="1">
    <citation type="submission" date="2020-11" db="EMBL/GenBank/DDBJ databases">
        <authorList>
            <person name="Tran Van P."/>
        </authorList>
    </citation>
    <scope>NUCLEOTIDE SEQUENCE</scope>
</reference>
<comment type="subcellular location">
    <subcellularLocation>
        <location evidence="2">Membrane</location>
        <topology evidence="2">Single-pass type I membrane protein</topology>
    </subcellularLocation>
</comment>
<evidence type="ECO:0000256" key="13">
    <source>
        <dbReference type="ARBA" id="ARBA00025938"/>
    </source>
</evidence>
<evidence type="ECO:0000256" key="2">
    <source>
        <dbReference type="ARBA" id="ARBA00004479"/>
    </source>
</evidence>
<dbReference type="SMART" id="SM00032">
    <property type="entry name" value="CCP"/>
    <property type="match status" value="3"/>
</dbReference>
<evidence type="ECO:0000256" key="1">
    <source>
        <dbReference type="ARBA" id="ARBA00002381"/>
    </source>
</evidence>
<keyword evidence="8" id="KW-1133">Transmembrane helix</keyword>
<dbReference type="GO" id="GO:0002376">
    <property type="term" value="P:immune system process"/>
    <property type="evidence" value="ECO:0007669"/>
    <property type="project" value="UniProtKB-KW"/>
</dbReference>
<evidence type="ECO:0000259" key="16">
    <source>
        <dbReference type="PROSITE" id="PS50923"/>
    </source>
</evidence>
<dbReference type="PANTHER" id="PTHR10573">
    <property type="entry name" value="INTERLEUKIN-2 RECEPTOR ALPHA CHAIN"/>
    <property type="match status" value="1"/>
</dbReference>
<keyword evidence="5" id="KW-0732">Signal</keyword>
<evidence type="ECO:0000256" key="7">
    <source>
        <dbReference type="ARBA" id="ARBA00022859"/>
    </source>
</evidence>
<gene>
    <name evidence="17" type="ORF">NMOB1V02_LOCUS4130</name>
</gene>
<comment type="subunit">
    <text evidence="13">Non-covalent dimer of an alpha and a beta subunit. IL2R exists in 3 different forms: a high affinity dimer, an intermediate affinity monomer (beta subunit), and a low affinity monomer (alpha subunit). The high and intermediate affinity forms also associate with a gamma subunit.</text>
</comment>
<proteinExistence type="predicted"/>
<keyword evidence="9" id="KW-0472">Membrane</keyword>
<feature type="region of interest" description="Disordered" evidence="15">
    <location>
        <begin position="780"/>
        <end position="814"/>
    </location>
</feature>
<dbReference type="Pfam" id="PF00084">
    <property type="entry name" value="Sushi"/>
    <property type="match status" value="2"/>
</dbReference>
<evidence type="ECO:0000256" key="5">
    <source>
        <dbReference type="ARBA" id="ARBA00022729"/>
    </source>
</evidence>
<evidence type="ECO:0000256" key="10">
    <source>
        <dbReference type="ARBA" id="ARBA00023157"/>
    </source>
</evidence>
<dbReference type="PROSITE" id="PS50923">
    <property type="entry name" value="SUSHI"/>
    <property type="match status" value="2"/>
</dbReference>
<keyword evidence="11" id="KW-0675">Receptor</keyword>
<feature type="region of interest" description="Disordered" evidence="15">
    <location>
        <begin position="866"/>
        <end position="888"/>
    </location>
</feature>
<dbReference type="SUPFAM" id="SSF57535">
    <property type="entry name" value="Complement control module/SCR domain"/>
    <property type="match status" value="3"/>
</dbReference>
<dbReference type="Proteomes" id="UP000678499">
    <property type="component" value="Unassembled WGS sequence"/>
</dbReference>
<feature type="domain" description="Sushi" evidence="16">
    <location>
        <begin position="670"/>
        <end position="738"/>
    </location>
</feature>
<organism evidence="17">
    <name type="scientific">Notodromas monacha</name>
    <dbReference type="NCBI Taxonomy" id="399045"/>
    <lineage>
        <taxon>Eukaryota</taxon>
        <taxon>Metazoa</taxon>
        <taxon>Ecdysozoa</taxon>
        <taxon>Arthropoda</taxon>
        <taxon>Crustacea</taxon>
        <taxon>Oligostraca</taxon>
        <taxon>Ostracoda</taxon>
        <taxon>Podocopa</taxon>
        <taxon>Podocopida</taxon>
        <taxon>Cypridocopina</taxon>
        <taxon>Cypridoidea</taxon>
        <taxon>Cyprididae</taxon>
        <taxon>Notodromas</taxon>
    </lineage>
</organism>
<comment type="caution">
    <text evidence="14">Lacks conserved residue(s) required for the propagation of feature annotation.</text>
</comment>
<keyword evidence="7" id="KW-0391">Immunity</keyword>
<feature type="region of interest" description="Disordered" evidence="15">
    <location>
        <begin position="323"/>
        <end position="349"/>
    </location>
</feature>
<evidence type="ECO:0000256" key="11">
    <source>
        <dbReference type="ARBA" id="ARBA00023170"/>
    </source>
</evidence>
<comment type="function">
    <text evidence="1">Receptor for interleukin-2. The receptor is involved in the regulation of immune tolerance by controlling regulatory T cells (TREGs) activity. TREGs suppress the activation and expansion of autoreactive T-cells.</text>
</comment>
<name>A0A7R9GBM0_9CRUS</name>
<evidence type="ECO:0000256" key="9">
    <source>
        <dbReference type="ARBA" id="ARBA00023136"/>
    </source>
</evidence>
<evidence type="ECO:0000256" key="3">
    <source>
        <dbReference type="ARBA" id="ARBA00013445"/>
    </source>
</evidence>
<feature type="region of interest" description="Disordered" evidence="15">
    <location>
        <begin position="249"/>
        <end position="293"/>
    </location>
</feature>
<evidence type="ECO:0000256" key="6">
    <source>
        <dbReference type="ARBA" id="ARBA00022737"/>
    </source>
</evidence>
<evidence type="ECO:0000256" key="4">
    <source>
        <dbReference type="ARBA" id="ARBA00022692"/>
    </source>
</evidence>
<dbReference type="InterPro" id="IPR015486">
    <property type="entry name" value="IL-2_rcpt_alpha"/>
</dbReference>
<dbReference type="CDD" id="cd00033">
    <property type="entry name" value="CCP"/>
    <property type="match status" value="1"/>
</dbReference>
<evidence type="ECO:0000256" key="8">
    <source>
        <dbReference type="ARBA" id="ARBA00022989"/>
    </source>
</evidence>
<keyword evidence="4" id="KW-0812">Transmembrane</keyword>
<keyword evidence="18" id="KW-1185">Reference proteome</keyword>
<dbReference type="PANTHER" id="PTHR10573:SF0">
    <property type="entry name" value="INTERLEUKIN-2 RECEPTOR SUBUNIT ALPHA"/>
    <property type="match status" value="1"/>
</dbReference>
<dbReference type="EMBL" id="CAJPEX010000608">
    <property type="protein sequence ID" value="CAG0916517.1"/>
    <property type="molecule type" value="Genomic_DNA"/>
</dbReference>
<dbReference type="AlphaFoldDB" id="A0A7R9GBM0"/>
<dbReference type="EMBL" id="OA882645">
    <property type="protein sequence ID" value="CAD7276365.1"/>
    <property type="molecule type" value="Genomic_DNA"/>
</dbReference>
<evidence type="ECO:0000256" key="14">
    <source>
        <dbReference type="PROSITE-ProRule" id="PRU00302"/>
    </source>
</evidence>
<accession>A0A7R9GBM0</accession>
<evidence type="ECO:0000313" key="18">
    <source>
        <dbReference type="Proteomes" id="UP000678499"/>
    </source>
</evidence>
<feature type="compositionally biased region" description="Polar residues" evidence="15">
    <location>
        <begin position="866"/>
        <end position="875"/>
    </location>
</feature>
<dbReference type="InterPro" id="IPR000436">
    <property type="entry name" value="Sushi_SCR_CCP_dom"/>
</dbReference>
<dbReference type="GO" id="GO:0019976">
    <property type="term" value="F:interleukin-2 binding"/>
    <property type="evidence" value="ECO:0007669"/>
    <property type="project" value="InterPro"/>
</dbReference>
<dbReference type="InterPro" id="IPR035976">
    <property type="entry name" value="Sushi/SCR/CCP_sf"/>
</dbReference>
<dbReference type="Gene3D" id="2.10.70.10">
    <property type="entry name" value="Complement Module, domain 1"/>
    <property type="match status" value="3"/>
</dbReference>
<keyword evidence="12" id="KW-0325">Glycoprotein</keyword>
<evidence type="ECO:0000313" key="17">
    <source>
        <dbReference type="EMBL" id="CAD7276365.1"/>
    </source>
</evidence>
<keyword evidence="6" id="KW-0677">Repeat</keyword>